<feature type="transmembrane region" description="Helical" evidence="10">
    <location>
        <begin position="89"/>
        <end position="107"/>
    </location>
</feature>
<dbReference type="Gene3D" id="3.30.2420.10">
    <property type="entry name" value="TonB"/>
    <property type="match status" value="1"/>
</dbReference>
<dbReference type="GO" id="GO:0055085">
    <property type="term" value="P:transmembrane transport"/>
    <property type="evidence" value="ECO:0007669"/>
    <property type="project" value="InterPro"/>
</dbReference>
<evidence type="ECO:0000256" key="1">
    <source>
        <dbReference type="ARBA" id="ARBA00004383"/>
    </source>
</evidence>
<dbReference type="PANTHER" id="PTHR33446:SF2">
    <property type="entry name" value="PROTEIN TONB"/>
    <property type="match status" value="1"/>
</dbReference>
<keyword evidence="6 10" id="KW-0812">Transmembrane</keyword>
<dbReference type="InterPro" id="IPR003538">
    <property type="entry name" value="TonB"/>
</dbReference>
<accession>A0A829Y783</accession>
<evidence type="ECO:0000256" key="7">
    <source>
        <dbReference type="ARBA" id="ARBA00022927"/>
    </source>
</evidence>
<gene>
    <name evidence="13" type="ORF">GCM10011487_08930</name>
</gene>
<dbReference type="GO" id="GO:0015031">
    <property type="term" value="P:protein transport"/>
    <property type="evidence" value="ECO:0007669"/>
    <property type="project" value="UniProtKB-UniRule"/>
</dbReference>
<evidence type="ECO:0000256" key="10">
    <source>
        <dbReference type="RuleBase" id="RU362123"/>
    </source>
</evidence>
<organism evidence="13 14">
    <name type="scientific">Steroidobacter agaridevorans</name>
    <dbReference type="NCBI Taxonomy" id="2695856"/>
    <lineage>
        <taxon>Bacteria</taxon>
        <taxon>Pseudomonadati</taxon>
        <taxon>Pseudomonadota</taxon>
        <taxon>Gammaproteobacteria</taxon>
        <taxon>Steroidobacterales</taxon>
        <taxon>Steroidobacteraceae</taxon>
        <taxon>Steroidobacter</taxon>
    </lineage>
</organism>
<evidence type="ECO:0000256" key="11">
    <source>
        <dbReference type="SAM" id="MobiDB-lite"/>
    </source>
</evidence>
<protein>
    <recommendedName>
        <fullName evidence="10">Protein TonB</fullName>
    </recommendedName>
</protein>
<name>A0A829Y783_9GAMM</name>
<evidence type="ECO:0000256" key="9">
    <source>
        <dbReference type="ARBA" id="ARBA00023136"/>
    </source>
</evidence>
<dbReference type="AlphaFoldDB" id="A0A829Y783"/>
<dbReference type="SUPFAM" id="SSF74653">
    <property type="entry name" value="TolA/TonB C-terminal domain"/>
    <property type="match status" value="1"/>
</dbReference>
<dbReference type="InterPro" id="IPR037682">
    <property type="entry name" value="TonB_C"/>
</dbReference>
<comment type="function">
    <text evidence="10">Interacts with outer membrane receptor proteins that carry out high-affinity binding and energy dependent uptake into the periplasmic space of specific substrates. It could act to transduce energy from the cytoplasmic membrane to specific energy-requiring processes in the outer membrane, resulting in the release into the periplasm of ligands bound by these outer membrane proteins.</text>
</comment>
<dbReference type="Pfam" id="PF03544">
    <property type="entry name" value="TonB_C"/>
    <property type="match status" value="1"/>
</dbReference>
<dbReference type="PROSITE" id="PS52015">
    <property type="entry name" value="TONB_CTD"/>
    <property type="match status" value="1"/>
</dbReference>
<sequence>MGSMRMATDTARVQLELASGRNEITAPFYQTAQRRRRQQLEPHAASVDAPDAVAPTRIEVPLAPALAPAPTPPVANPEVSREQRGRTPWIAFAIALLSVGFAVWWVMAQRMPDIDPRDVIARNLNDARTAMADGRYTDPPERSAFHYFSTVLALDPANTDAIAGIDAIADRHLTNARLLLSQKRIAEAGVALEKARRVRPDHESLTVLDLQWRAELRTLLAAATATPEPLDEPAVTKTRETPASRPAPAPSARPAKVESAPLQKVADVAALATALAANQPATSPIVEPAPDTGANVIEENAAAPAATPPVAPAAVAPKLIKVVQPEYPQEASMRGIEGWVDVSLQVTASGDVIAPRVEDSSRGRLFNKAALAAVEQWKYEPRSDGATSDRLRVRLKFQRTN</sequence>
<dbReference type="InterPro" id="IPR011990">
    <property type="entry name" value="TPR-like_helical_dom_sf"/>
</dbReference>
<evidence type="ECO:0000313" key="14">
    <source>
        <dbReference type="Proteomes" id="UP000445000"/>
    </source>
</evidence>
<keyword evidence="10" id="KW-0735">Signal-anchor</keyword>
<feature type="domain" description="TonB C-terminal" evidence="12">
    <location>
        <begin position="312"/>
        <end position="401"/>
    </location>
</feature>
<reference evidence="14" key="1">
    <citation type="submission" date="2020-01" db="EMBL/GenBank/DDBJ databases">
        <title>'Steroidobacter agaridevorans' sp. nov., agar-degrading bacteria isolated from rhizosphere soils.</title>
        <authorList>
            <person name="Ikenaga M."/>
            <person name="Kataoka M."/>
            <person name="Murouchi A."/>
            <person name="Katsuragi S."/>
            <person name="Sakai M."/>
        </authorList>
    </citation>
    <scope>NUCLEOTIDE SEQUENCE [LARGE SCALE GENOMIC DNA]</scope>
    <source>
        <strain evidence="14">YU21-B</strain>
    </source>
</reference>
<keyword evidence="4 10" id="KW-1003">Cell membrane</keyword>
<dbReference type="EMBL" id="BLJN01000001">
    <property type="protein sequence ID" value="GFE78893.1"/>
    <property type="molecule type" value="Genomic_DNA"/>
</dbReference>
<evidence type="ECO:0000256" key="6">
    <source>
        <dbReference type="ARBA" id="ARBA00022692"/>
    </source>
</evidence>
<dbReference type="GO" id="GO:0030288">
    <property type="term" value="C:outer membrane-bounded periplasmic space"/>
    <property type="evidence" value="ECO:0007669"/>
    <property type="project" value="InterPro"/>
</dbReference>
<dbReference type="Proteomes" id="UP000445000">
    <property type="component" value="Unassembled WGS sequence"/>
</dbReference>
<proteinExistence type="inferred from homology"/>
<dbReference type="GO" id="GO:0015891">
    <property type="term" value="P:siderophore transport"/>
    <property type="evidence" value="ECO:0007669"/>
    <property type="project" value="InterPro"/>
</dbReference>
<evidence type="ECO:0000259" key="12">
    <source>
        <dbReference type="PROSITE" id="PS52015"/>
    </source>
</evidence>
<evidence type="ECO:0000256" key="5">
    <source>
        <dbReference type="ARBA" id="ARBA00022519"/>
    </source>
</evidence>
<dbReference type="InterPro" id="IPR051045">
    <property type="entry name" value="TonB-dependent_transducer"/>
</dbReference>
<keyword evidence="14" id="KW-1185">Reference proteome</keyword>
<dbReference type="InterPro" id="IPR006260">
    <property type="entry name" value="TonB/TolA_C"/>
</dbReference>
<keyword evidence="7 10" id="KW-0653">Protein transport</keyword>
<evidence type="ECO:0000256" key="2">
    <source>
        <dbReference type="ARBA" id="ARBA00006555"/>
    </source>
</evidence>
<comment type="caution">
    <text evidence="13">The sequence shown here is derived from an EMBL/GenBank/DDBJ whole genome shotgun (WGS) entry which is preliminary data.</text>
</comment>
<dbReference type="PRINTS" id="PR01374">
    <property type="entry name" value="TONBPROTEIN"/>
</dbReference>
<keyword evidence="8 10" id="KW-1133">Transmembrane helix</keyword>
<evidence type="ECO:0000256" key="8">
    <source>
        <dbReference type="ARBA" id="ARBA00022989"/>
    </source>
</evidence>
<keyword evidence="5 10" id="KW-0997">Cell inner membrane</keyword>
<dbReference type="Gene3D" id="1.25.40.10">
    <property type="entry name" value="Tetratricopeptide repeat domain"/>
    <property type="match status" value="1"/>
</dbReference>
<feature type="region of interest" description="Disordered" evidence="11">
    <location>
        <begin position="223"/>
        <end position="260"/>
    </location>
</feature>
<dbReference type="NCBIfam" id="TIGR01352">
    <property type="entry name" value="tonB_Cterm"/>
    <property type="match status" value="1"/>
</dbReference>
<evidence type="ECO:0000313" key="13">
    <source>
        <dbReference type="EMBL" id="GFE78893.1"/>
    </source>
</evidence>
<keyword evidence="3 10" id="KW-0813">Transport</keyword>
<dbReference type="PANTHER" id="PTHR33446">
    <property type="entry name" value="PROTEIN TONB-RELATED"/>
    <property type="match status" value="1"/>
</dbReference>
<comment type="subcellular location">
    <subcellularLocation>
        <location evidence="1 10">Cell inner membrane</location>
        <topology evidence="1 10">Single-pass membrane protein</topology>
        <orientation evidence="1 10">Periplasmic side</orientation>
    </subcellularLocation>
</comment>
<dbReference type="GO" id="GO:0098797">
    <property type="term" value="C:plasma membrane protein complex"/>
    <property type="evidence" value="ECO:0007669"/>
    <property type="project" value="TreeGrafter"/>
</dbReference>
<keyword evidence="9 10" id="KW-0472">Membrane</keyword>
<evidence type="ECO:0000256" key="4">
    <source>
        <dbReference type="ARBA" id="ARBA00022475"/>
    </source>
</evidence>
<evidence type="ECO:0000256" key="3">
    <source>
        <dbReference type="ARBA" id="ARBA00022448"/>
    </source>
</evidence>
<dbReference type="GO" id="GO:0031992">
    <property type="term" value="F:energy transducer activity"/>
    <property type="evidence" value="ECO:0007669"/>
    <property type="project" value="InterPro"/>
</dbReference>
<comment type="similarity">
    <text evidence="2 10">Belongs to the TonB family.</text>
</comment>